<organism evidence="1">
    <name type="scientific">marine sediment metagenome</name>
    <dbReference type="NCBI Taxonomy" id="412755"/>
    <lineage>
        <taxon>unclassified sequences</taxon>
        <taxon>metagenomes</taxon>
        <taxon>ecological metagenomes</taxon>
    </lineage>
</organism>
<comment type="caution">
    <text evidence="1">The sequence shown here is derived from an EMBL/GenBank/DDBJ whole genome shotgun (WGS) entry which is preliminary data.</text>
</comment>
<gene>
    <name evidence="1" type="ORF">LCGC14_1229520</name>
</gene>
<reference evidence="1" key="1">
    <citation type="journal article" date="2015" name="Nature">
        <title>Complex archaea that bridge the gap between prokaryotes and eukaryotes.</title>
        <authorList>
            <person name="Spang A."/>
            <person name="Saw J.H."/>
            <person name="Jorgensen S.L."/>
            <person name="Zaremba-Niedzwiedzka K."/>
            <person name="Martijn J."/>
            <person name="Lind A.E."/>
            <person name="van Eijk R."/>
            <person name="Schleper C."/>
            <person name="Guy L."/>
            <person name="Ettema T.J."/>
        </authorList>
    </citation>
    <scope>NUCLEOTIDE SEQUENCE</scope>
</reference>
<evidence type="ECO:0000313" key="1">
    <source>
        <dbReference type="EMBL" id="KKM91341.1"/>
    </source>
</evidence>
<dbReference type="AlphaFoldDB" id="A0A0F9LW41"/>
<dbReference type="EMBL" id="LAZR01006547">
    <property type="protein sequence ID" value="KKM91341.1"/>
    <property type="molecule type" value="Genomic_DNA"/>
</dbReference>
<sequence>MSKDTAAIRDQLGNDPDITFFLNADYFESIGIEENSTRVMTNTLGEAWIVGSSTNGLVGANTATQSGSQQVVGGSGRSGEVVIRVVNPNNIFREHFRDIVFKDTDAPNKADWNTTLFRLVMTTKTSKKKAYSTITTSKTIFTDGKTVSKATFNCNETKWGNDVINYHLSTDGGSNWEEVTLGIEHIFTVTGTDLRFRVMFIGNGANETYLEDINIRYATS</sequence>
<name>A0A0F9LW41_9ZZZZ</name>
<protein>
    <submittedName>
        <fullName evidence="1">Uncharacterized protein</fullName>
    </submittedName>
</protein>
<accession>A0A0F9LW41</accession>
<proteinExistence type="predicted"/>